<sequence>MNILSISLQLNCFTSNSSVVLSAQTRHAIFTAQVLRDNSEDMRICQQLDASVYSAKLIFGNHVYEYPTQLTYSSLSDISIDFPCNEVDNCDDAFLATTAQFQLSFSSSNTFVEDSVSNLQIQRYSRLSCVTQPYISANQVSNIIEIFGKDSGCMLPFDQTKQATVTLVAYPDFKFSKTISLVGISSLSNLLNNLQFNCNSDYAGTAQRTCKRLIKGFVESISSYAELTIDLPGIIPNSANMYARVSAYSIFTEIITISSSFVEEFDCFSSQQITFFSDMLRLNLPSNSSRVHCNQPIEQYIGNFDRTQYIIQVQENVNFLLGSVVTFNFTNVIMDFSQNKPWLSCDQESSGKQSCMEKIQRVNAMSTRYSFIARTFFKGAEVVKTFQTSSTTRFGRVISANANISRTEFCFHTTDYFKDRTSLQIRVQIVAGYPMYSEIGHDYVLDIRGQIEYPNTEQIYCFSYELNESQSTVYNKLIKDSNLSGVISMYGSQTAITEIQFTDEKVKTNFVYVAVFSAVFVCAVWFSLTMYFEIRPRPIVFK</sequence>
<evidence type="ECO:0000313" key="3">
    <source>
        <dbReference type="EMBL" id="CAL6065344.1"/>
    </source>
</evidence>
<keyword evidence="1" id="KW-1133">Transmembrane helix</keyword>
<evidence type="ECO:0000256" key="1">
    <source>
        <dbReference type="SAM" id="Phobius"/>
    </source>
</evidence>
<gene>
    <name evidence="2" type="ORF">HINF_LOCUS24125</name>
    <name evidence="3" type="ORF">HINF_LOCUS51798</name>
</gene>
<protein>
    <recommendedName>
        <fullName evidence="5">Tectonic domain-containing protein</fullName>
    </recommendedName>
</protein>
<keyword evidence="1" id="KW-0812">Transmembrane</keyword>
<name>A0AA86PCU2_9EUKA</name>
<evidence type="ECO:0000313" key="2">
    <source>
        <dbReference type="EMBL" id="CAI9936480.1"/>
    </source>
</evidence>
<keyword evidence="1" id="KW-0472">Membrane</keyword>
<dbReference type="EMBL" id="CATOUU010000636">
    <property type="protein sequence ID" value="CAI9936480.1"/>
    <property type="molecule type" value="Genomic_DNA"/>
</dbReference>
<dbReference type="EMBL" id="CAXDID020000254">
    <property type="protein sequence ID" value="CAL6065344.1"/>
    <property type="molecule type" value="Genomic_DNA"/>
</dbReference>
<dbReference type="AlphaFoldDB" id="A0AA86PCU2"/>
<proteinExistence type="predicted"/>
<dbReference type="Proteomes" id="UP001642409">
    <property type="component" value="Unassembled WGS sequence"/>
</dbReference>
<keyword evidence="4" id="KW-1185">Reference proteome</keyword>
<accession>A0AA86PCU2</accession>
<reference evidence="3 4" key="2">
    <citation type="submission" date="2024-07" db="EMBL/GenBank/DDBJ databases">
        <authorList>
            <person name="Akdeniz Z."/>
        </authorList>
    </citation>
    <scope>NUCLEOTIDE SEQUENCE [LARGE SCALE GENOMIC DNA]</scope>
</reference>
<feature type="transmembrane region" description="Helical" evidence="1">
    <location>
        <begin position="510"/>
        <end position="532"/>
    </location>
</feature>
<evidence type="ECO:0000313" key="4">
    <source>
        <dbReference type="Proteomes" id="UP001642409"/>
    </source>
</evidence>
<organism evidence="2">
    <name type="scientific">Hexamita inflata</name>
    <dbReference type="NCBI Taxonomy" id="28002"/>
    <lineage>
        <taxon>Eukaryota</taxon>
        <taxon>Metamonada</taxon>
        <taxon>Diplomonadida</taxon>
        <taxon>Hexamitidae</taxon>
        <taxon>Hexamitinae</taxon>
        <taxon>Hexamita</taxon>
    </lineage>
</organism>
<evidence type="ECO:0008006" key="5">
    <source>
        <dbReference type="Google" id="ProtNLM"/>
    </source>
</evidence>
<reference evidence="2" key="1">
    <citation type="submission" date="2023-06" db="EMBL/GenBank/DDBJ databases">
        <authorList>
            <person name="Kurt Z."/>
        </authorList>
    </citation>
    <scope>NUCLEOTIDE SEQUENCE</scope>
</reference>
<comment type="caution">
    <text evidence="2">The sequence shown here is derived from an EMBL/GenBank/DDBJ whole genome shotgun (WGS) entry which is preliminary data.</text>
</comment>